<evidence type="ECO:0000256" key="5">
    <source>
        <dbReference type="ARBA" id="ARBA00022622"/>
    </source>
</evidence>
<keyword evidence="5" id="KW-0325">Glycoprotein</keyword>
<evidence type="ECO:0000256" key="7">
    <source>
        <dbReference type="ARBA" id="ARBA00023157"/>
    </source>
</evidence>
<keyword evidence="8" id="KW-0449">Lipoprotein</keyword>
<reference evidence="11" key="1">
    <citation type="journal article" date="2021" name="IMA Fungus">
        <title>Genomic characterization of three marine fungi, including Emericellopsis atlantica sp. nov. with signatures of a generalist lifestyle and marine biomass degradation.</title>
        <authorList>
            <person name="Hagestad O.C."/>
            <person name="Hou L."/>
            <person name="Andersen J.H."/>
            <person name="Hansen E.H."/>
            <person name="Altermark B."/>
            <person name="Li C."/>
            <person name="Kuhnert E."/>
            <person name="Cox R.J."/>
            <person name="Crous P.W."/>
            <person name="Spatafora J.W."/>
            <person name="Lail K."/>
            <person name="Amirebrahimi M."/>
            <person name="Lipzen A."/>
            <person name="Pangilinan J."/>
            <person name="Andreopoulos W."/>
            <person name="Hayes R.D."/>
            <person name="Ng V."/>
            <person name="Grigoriev I.V."/>
            <person name="Jackson S.A."/>
            <person name="Sutton T.D.S."/>
            <person name="Dobson A.D.W."/>
            <person name="Rama T."/>
        </authorList>
    </citation>
    <scope>NUCLEOTIDE SEQUENCE</scope>
    <source>
        <strain evidence="11">TS7</strain>
    </source>
</reference>
<comment type="caution">
    <text evidence="11">The sequence shown here is derived from an EMBL/GenBank/DDBJ whole genome shotgun (WGS) entry which is preliminary data.</text>
</comment>
<dbReference type="Pfam" id="PF05730">
    <property type="entry name" value="CFEM"/>
    <property type="match status" value="1"/>
</dbReference>
<evidence type="ECO:0000313" key="12">
    <source>
        <dbReference type="Proteomes" id="UP000887229"/>
    </source>
</evidence>
<organism evidence="11 12">
    <name type="scientific">Emericellopsis atlantica</name>
    <dbReference type="NCBI Taxonomy" id="2614577"/>
    <lineage>
        <taxon>Eukaryota</taxon>
        <taxon>Fungi</taxon>
        <taxon>Dikarya</taxon>
        <taxon>Ascomycota</taxon>
        <taxon>Pezizomycotina</taxon>
        <taxon>Sordariomycetes</taxon>
        <taxon>Hypocreomycetidae</taxon>
        <taxon>Hypocreales</taxon>
        <taxon>Bionectriaceae</taxon>
        <taxon>Emericellopsis</taxon>
    </lineage>
</organism>
<dbReference type="AlphaFoldDB" id="A0A9P7ZUK7"/>
<name>A0A9P7ZUK7_9HYPO</name>
<keyword evidence="12" id="KW-1185">Reference proteome</keyword>
<evidence type="ECO:0000256" key="2">
    <source>
        <dbReference type="ARBA" id="ARBA00004613"/>
    </source>
</evidence>
<dbReference type="GeneID" id="70293639"/>
<accession>A0A9P7ZUK7</accession>
<gene>
    <name evidence="11" type="ORF">F5Z01DRAFT_643766</name>
</gene>
<evidence type="ECO:0000256" key="4">
    <source>
        <dbReference type="ARBA" id="ARBA00022525"/>
    </source>
</evidence>
<evidence type="ECO:0000256" key="3">
    <source>
        <dbReference type="ARBA" id="ARBA00010031"/>
    </source>
</evidence>
<dbReference type="Proteomes" id="UP000887229">
    <property type="component" value="Unassembled WGS sequence"/>
</dbReference>
<keyword evidence="4" id="KW-0964">Secreted</keyword>
<comment type="subcellular location">
    <subcellularLocation>
        <location evidence="1">Membrane</location>
        <topology evidence="1">Lipid-anchor</topology>
        <topology evidence="1">GPI-anchor</topology>
    </subcellularLocation>
    <subcellularLocation>
        <location evidence="2">Secreted</location>
    </subcellularLocation>
</comment>
<dbReference type="OrthoDB" id="5431405at2759"/>
<keyword evidence="7" id="KW-1015">Disulfide bond</keyword>
<sequence>MTTSTIFTTTVKTITSCGPEVTNCPADGTPTGPVFVTETVAVSTTVCPVTEVNGGDKPTTAADELPESPKPTTPAGGDNQTPDLPDLELPCPDVVPKCMNTFLHKVKDCKDNLDAACFCPDKDFVEETYQCLYAHGETDDIVSEAVQFFQGFCAPYIPKNPAIVTGPDAITSCITVTGTPTVTSIPYTTIVVETTVTEPCVSEGVTITSSSTVRTISTEITVPEVEVPTITRGPTASNQLPVATETGAVPQVPETGAPQVPETGAPQVPAEPTGIYSTLLTTKPIAGTGGLPIPSPSSDVPIPGAASNVRAGMGLGLVVMAVAAAL</sequence>
<protein>
    <recommendedName>
        <fullName evidence="10">CFEM domain-containing protein</fullName>
    </recommendedName>
</protein>
<evidence type="ECO:0000256" key="6">
    <source>
        <dbReference type="ARBA" id="ARBA00022729"/>
    </source>
</evidence>
<evidence type="ECO:0000313" key="11">
    <source>
        <dbReference type="EMBL" id="KAG9258623.1"/>
    </source>
</evidence>
<dbReference type="RefSeq" id="XP_046122547.1">
    <property type="nucleotide sequence ID" value="XM_046262736.1"/>
</dbReference>
<dbReference type="InterPro" id="IPR008427">
    <property type="entry name" value="Extracellular_membr_CFEM_dom"/>
</dbReference>
<evidence type="ECO:0000256" key="8">
    <source>
        <dbReference type="ARBA" id="ARBA00023288"/>
    </source>
</evidence>
<dbReference type="GO" id="GO:0005576">
    <property type="term" value="C:extracellular region"/>
    <property type="evidence" value="ECO:0007669"/>
    <property type="project" value="UniProtKB-SubCell"/>
</dbReference>
<keyword evidence="6" id="KW-0732">Signal</keyword>
<dbReference type="EMBL" id="MU251243">
    <property type="protein sequence ID" value="KAG9258623.1"/>
    <property type="molecule type" value="Genomic_DNA"/>
</dbReference>
<evidence type="ECO:0000256" key="1">
    <source>
        <dbReference type="ARBA" id="ARBA00004589"/>
    </source>
</evidence>
<proteinExistence type="inferred from homology"/>
<evidence type="ECO:0000259" key="10">
    <source>
        <dbReference type="Pfam" id="PF05730"/>
    </source>
</evidence>
<feature type="region of interest" description="Disordered" evidence="9">
    <location>
        <begin position="52"/>
        <end position="86"/>
    </location>
</feature>
<comment type="similarity">
    <text evidence="3">Belongs to the RBT5 family.</text>
</comment>
<feature type="domain" description="CFEM" evidence="10">
    <location>
        <begin position="92"/>
        <end position="154"/>
    </location>
</feature>
<keyword evidence="5" id="KW-0336">GPI-anchor</keyword>
<keyword evidence="5" id="KW-0472">Membrane</keyword>
<dbReference type="GO" id="GO:0098552">
    <property type="term" value="C:side of membrane"/>
    <property type="evidence" value="ECO:0007669"/>
    <property type="project" value="UniProtKB-KW"/>
</dbReference>
<evidence type="ECO:0000256" key="9">
    <source>
        <dbReference type="SAM" id="MobiDB-lite"/>
    </source>
</evidence>